<dbReference type="Proteomes" id="UP000037843">
    <property type="component" value="Unassembled WGS sequence"/>
</dbReference>
<evidence type="ECO:0000313" key="2">
    <source>
        <dbReference type="EMBL" id="KPG10530.1"/>
    </source>
</evidence>
<dbReference type="AlphaFoldDB" id="A0A7V8LPF4"/>
<dbReference type="Gene3D" id="3.10.450.50">
    <property type="match status" value="1"/>
</dbReference>
<proteinExistence type="predicted"/>
<reference evidence="4 5" key="1">
    <citation type="submission" date="2015-09" db="EMBL/GenBank/DDBJ databases">
        <title>Genome Sequences of Mycobacterium immunogenum Isolates, Recuperated from a Chloraminated Drinking Water Distribution System Simulator Subjected to Episodes of Nitrification.</title>
        <authorList>
            <person name="Gomez-Alvarez V."/>
            <person name="Revetta R.P."/>
        </authorList>
    </citation>
    <scope>NUCLEOTIDE SEQUENCE [LARGE SCALE GENOMIC DNA]</scope>
    <source>
        <strain evidence="2 4">H008</strain>
        <strain evidence="3 5">H076</strain>
    </source>
</reference>
<dbReference type="SUPFAM" id="SSF54427">
    <property type="entry name" value="NTF2-like"/>
    <property type="match status" value="1"/>
</dbReference>
<feature type="domain" description="SnoaL-like" evidence="1">
    <location>
        <begin position="12"/>
        <end position="115"/>
    </location>
</feature>
<dbReference type="Proteomes" id="UP000037962">
    <property type="component" value="Unassembled WGS sequence"/>
</dbReference>
<keyword evidence="2" id="KW-0413">Isomerase</keyword>
<name>A0A7V8LPF4_9MYCO</name>
<dbReference type="RefSeq" id="WP_043076732.1">
    <property type="nucleotide sequence ID" value="NZ_CP011530.1"/>
</dbReference>
<evidence type="ECO:0000313" key="4">
    <source>
        <dbReference type="Proteomes" id="UP000037843"/>
    </source>
</evidence>
<protein>
    <submittedName>
        <fullName evidence="2">Ketosteroid isomerase</fullName>
    </submittedName>
</protein>
<organism evidence="2 4">
    <name type="scientific">Mycobacteroides immunogenum</name>
    <dbReference type="NCBI Taxonomy" id="83262"/>
    <lineage>
        <taxon>Bacteria</taxon>
        <taxon>Bacillati</taxon>
        <taxon>Actinomycetota</taxon>
        <taxon>Actinomycetes</taxon>
        <taxon>Mycobacteriales</taxon>
        <taxon>Mycobacteriaceae</taxon>
        <taxon>Mycobacteroides</taxon>
    </lineage>
</organism>
<dbReference type="InterPro" id="IPR037401">
    <property type="entry name" value="SnoaL-like"/>
</dbReference>
<dbReference type="EMBL" id="LJFO01000007">
    <property type="protein sequence ID" value="KPG10530.1"/>
    <property type="molecule type" value="Genomic_DNA"/>
</dbReference>
<keyword evidence="5" id="KW-1185">Reference proteome</keyword>
<evidence type="ECO:0000313" key="3">
    <source>
        <dbReference type="EMBL" id="KPG36333.1"/>
    </source>
</evidence>
<accession>A0A7V8LPF4</accession>
<dbReference type="GO" id="GO:0016853">
    <property type="term" value="F:isomerase activity"/>
    <property type="evidence" value="ECO:0007669"/>
    <property type="project" value="UniProtKB-KW"/>
</dbReference>
<evidence type="ECO:0000259" key="1">
    <source>
        <dbReference type="Pfam" id="PF12680"/>
    </source>
</evidence>
<dbReference type="GeneID" id="45766910"/>
<dbReference type="KEGG" id="miz:BAB75_23870"/>
<evidence type="ECO:0000313" key="5">
    <source>
        <dbReference type="Proteomes" id="UP000037962"/>
    </source>
</evidence>
<comment type="caution">
    <text evidence="2">The sequence shown here is derived from an EMBL/GenBank/DDBJ whole genome shotgun (WGS) entry which is preliminary data.</text>
</comment>
<sequence length="133" mass="14691">MSLADDAGKRSRAAVEARDKQAWVDNFAEDAVVQDPVGPSPFNPDGKGHRGKEAIEAFWDNIIAPTEKLDFIFDTTYDCGTHQANVGRIITTMNGYQMTAEGVFTYEANEDGKLVVLRAYWEFDKVAGTAKKV</sequence>
<gene>
    <name evidence="2" type="ORF">AN908_14425</name>
    <name evidence="3" type="ORF">AN912_04655</name>
</gene>
<dbReference type="EMBL" id="LJFS01000004">
    <property type="protein sequence ID" value="KPG36333.1"/>
    <property type="molecule type" value="Genomic_DNA"/>
</dbReference>
<dbReference type="OrthoDB" id="5732163at2"/>
<dbReference type="InterPro" id="IPR032710">
    <property type="entry name" value="NTF2-like_dom_sf"/>
</dbReference>
<dbReference type="Pfam" id="PF12680">
    <property type="entry name" value="SnoaL_2"/>
    <property type="match status" value="1"/>
</dbReference>